<dbReference type="AlphaFoldDB" id="D8TUB0"/>
<dbReference type="RefSeq" id="XP_002950009.1">
    <property type="nucleotide sequence ID" value="XM_002949963.1"/>
</dbReference>
<dbReference type="STRING" id="3068.D8TUB0"/>
<dbReference type="OrthoDB" id="528638at2759"/>
<organism evidence="2">
    <name type="scientific">Volvox carteri f. nagariensis</name>
    <dbReference type="NCBI Taxonomy" id="3068"/>
    <lineage>
        <taxon>Eukaryota</taxon>
        <taxon>Viridiplantae</taxon>
        <taxon>Chlorophyta</taxon>
        <taxon>core chlorophytes</taxon>
        <taxon>Chlorophyceae</taxon>
        <taxon>CS clade</taxon>
        <taxon>Chlamydomonadales</taxon>
        <taxon>Volvocaceae</taxon>
        <taxon>Volvox</taxon>
    </lineage>
</organism>
<evidence type="ECO:0000313" key="1">
    <source>
        <dbReference type="EMBL" id="EFJ49112.1"/>
    </source>
</evidence>
<dbReference type="KEGG" id="vcn:VOLCADRAFT_90413"/>
<name>D8TUB0_VOLCA</name>
<dbReference type="InParanoid" id="D8TUB0"/>
<dbReference type="Proteomes" id="UP000001058">
    <property type="component" value="Unassembled WGS sequence"/>
</dbReference>
<dbReference type="PANTHER" id="PTHR35320">
    <property type="entry name" value="ATP-DEPENDENT CLP PROTEASE ATP-BINDING SUBUNIT"/>
    <property type="match status" value="1"/>
</dbReference>
<sequence length="229" mass="25350">MVTSRSLRTYEVGALGLHDRVAESNTALAKQPDRIAAVRMKVLNGSRLAMGFQPTMVFNPGWHWGPERGGSLLEVVRVEGTRLFVRDYRPGPSPPMSCFTCWLAATWPWLPLPAMPPGFSIDIRTRRLEGWIDTATGEVDFHFGSSFASRVWGGLWSTQPLAVDARMATGELEGLVFHAVGDRLRGAHATLVALSLVPPTSDSWQNWVLQLPTDALSVLKVRLEYLPRS</sequence>
<proteinExistence type="predicted"/>
<dbReference type="PANTHER" id="PTHR35320:SF1">
    <property type="entry name" value="ATP-DEPENDENT CLP PROTEASE ATP-BINDING SUBUNIT"/>
    <property type="match status" value="1"/>
</dbReference>
<dbReference type="EMBL" id="GL378337">
    <property type="protein sequence ID" value="EFJ49112.1"/>
    <property type="molecule type" value="Genomic_DNA"/>
</dbReference>
<gene>
    <name evidence="1" type="ORF">VOLCADRAFT_90413</name>
</gene>
<evidence type="ECO:0000313" key="2">
    <source>
        <dbReference type="Proteomes" id="UP000001058"/>
    </source>
</evidence>
<dbReference type="GeneID" id="9619074"/>
<protein>
    <submittedName>
        <fullName evidence="1">Uncharacterized protein</fullName>
    </submittedName>
</protein>
<keyword evidence="2" id="KW-1185">Reference proteome</keyword>
<accession>D8TUB0</accession>
<reference evidence="1 2" key="1">
    <citation type="journal article" date="2010" name="Science">
        <title>Genomic analysis of organismal complexity in the multicellular green alga Volvox carteri.</title>
        <authorList>
            <person name="Prochnik S.E."/>
            <person name="Umen J."/>
            <person name="Nedelcu A.M."/>
            <person name="Hallmann A."/>
            <person name="Miller S.M."/>
            <person name="Nishii I."/>
            <person name="Ferris P."/>
            <person name="Kuo A."/>
            <person name="Mitros T."/>
            <person name="Fritz-Laylin L.K."/>
            <person name="Hellsten U."/>
            <person name="Chapman J."/>
            <person name="Simakov O."/>
            <person name="Rensing S.A."/>
            <person name="Terry A."/>
            <person name="Pangilinan J."/>
            <person name="Kapitonov V."/>
            <person name="Jurka J."/>
            <person name="Salamov A."/>
            <person name="Shapiro H."/>
            <person name="Schmutz J."/>
            <person name="Grimwood J."/>
            <person name="Lindquist E."/>
            <person name="Lucas S."/>
            <person name="Grigoriev I.V."/>
            <person name="Schmitt R."/>
            <person name="Kirk D."/>
            <person name="Rokhsar D.S."/>
        </authorList>
    </citation>
    <scope>NUCLEOTIDE SEQUENCE [LARGE SCALE GENOMIC DNA]</scope>
    <source>
        <strain evidence="2">f. Nagariensis / Eve</strain>
    </source>
</reference>